<feature type="domain" description="DUF7032" evidence="2">
    <location>
        <begin position="20"/>
        <end position="124"/>
    </location>
</feature>
<reference evidence="3" key="1">
    <citation type="journal article" date="2019" name="Sci. Rep.">
        <title>Draft genome of Tanacetum cinerariifolium, the natural source of mosquito coil.</title>
        <authorList>
            <person name="Yamashiro T."/>
            <person name="Shiraishi A."/>
            <person name="Satake H."/>
            <person name="Nakayama K."/>
        </authorList>
    </citation>
    <scope>NUCLEOTIDE SEQUENCE</scope>
</reference>
<proteinExistence type="predicted"/>
<dbReference type="SUPFAM" id="SSF48371">
    <property type="entry name" value="ARM repeat"/>
    <property type="match status" value="1"/>
</dbReference>
<dbReference type="Gene3D" id="1.25.10.10">
    <property type="entry name" value="Leucine-rich Repeat Variant"/>
    <property type="match status" value="3"/>
</dbReference>
<dbReference type="SMART" id="SM00185">
    <property type="entry name" value="ARM"/>
    <property type="match status" value="5"/>
</dbReference>
<dbReference type="PANTHER" id="PTHR46043:SF14">
    <property type="entry name" value="ARMADILLO-LIKE HELICAL PROTEIN"/>
    <property type="match status" value="1"/>
</dbReference>
<dbReference type="AlphaFoldDB" id="A0A6L2JM65"/>
<dbReference type="InterPro" id="IPR016024">
    <property type="entry name" value="ARM-type_fold"/>
</dbReference>
<evidence type="ECO:0000259" key="2">
    <source>
        <dbReference type="Pfam" id="PF23005"/>
    </source>
</evidence>
<keyword evidence="1" id="KW-0677">Repeat</keyword>
<dbReference type="PANTHER" id="PTHR46043">
    <property type="entry name" value="ARM REPEAT SUPERFAMILY PROTEIN"/>
    <property type="match status" value="1"/>
</dbReference>
<comment type="caution">
    <text evidence="3">The sequence shown here is derived from an EMBL/GenBank/DDBJ whole genome shotgun (WGS) entry which is preliminary data.</text>
</comment>
<dbReference type="InterPro" id="IPR054296">
    <property type="entry name" value="DUF7032"/>
</dbReference>
<protein>
    <recommendedName>
        <fullName evidence="2">DUF7032 domain-containing protein</fullName>
    </recommendedName>
</protein>
<dbReference type="Pfam" id="PF23005">
    <property type="entry name" value="DUF7032"/>
    <property type="match status" value="1"/>
</dbReference>
<dbReference type="InterPro" id="IPR000225">
    <property type="entry name" value="Armadillo"/>
</dbReference>
<dbReference type="InterPro" id="IPR011989">
    <property type="entry name" value="ARM-like"/>
</dbReference>
<organism evidence="3">
    <name type="scientific">Tanacetum cinerariifolium</name>
    <name type="common">Dalmatian daisy</name>
    <name type="synonym">Chrysanthemum cinerariifolium</name>
    <dbReference type="NCBI Taxonomy" id="118510"/>
    <lineage>
        <taxon>Eukaryota</taxon>
        <taxon>Viridiplantae</taxon>
        <taxon>Streptophyta</taxon>
        <taxon>Embryophyta</taxon>
        <taxon>Tracheophyta</taxon>
        <taxon>Spermatophyta</taxon>
        <taxon>Magnoliopsida</taxon>
        <taxon>eudicotyledons</taxon>
        <taxon>Gunneridae</taxon>
        <taxon>Pentapetalae</taxon>
        <taxon>asterids</taxon>
        <taxon>campanulids</taxon>
        <taxon>Asterales</taxon>
        <taxon>Asteraceae</taxon>
        <taxon>Asteroideae</taxon>
        <taxon>Anthemideae</taxon>
        <taxon>Anthemidinae</taxon>
        <taxon>Tanacetum</taxon>
    </lineage>
</organism>
<evidence type="ECO:0000256" key="1">
    <source>
        <dbReference type="ARBA" id="ARBA00022737"/>
    </source>
</evidence>
<evidence type="ECO:0000313" key="3">
    <source>
        <dbReference type="EMBL" id="GEU37870.1"/>
    </source>
</evidence>
<sequence>MKLPENNQTSGENNPKPPLELIESLLESINKTQTLKLKWSLIKTKLSNLKTNLFDLATFPPTSISNELLRSLTVTLSEALTLSLTCHTSNLASGKLKTQNDIDSIGAKLEFHIRDLHVIIESGVLQDNNIVSTVSKREGVRMHARDMITRLQIGNTESRARALDSVLELLEKDDKNVVIAVGQGIVPVLVRLLDSGSSAEVREKMVMVIARVSGVESCRNMLVKEGLLLLHYLIRVLEFSESSESSGTGVAKEKACVTLQSLTFLKENAVVISSRGGVSLLLKICESGTPMAQACAAGVLRNISGFSDTRESFMEDHMISVLLTLASSGILLAQEHSLACLSNLVRDDDDLRLLVARKGGIDRLKTFWDDSGVVAKNLEVAAEFLSNLASDERLIELIISNGFLFRLVRVLNCGVLSVRIHAANTIYKMGYNAKTRKELGEFGFIPLLIRTLDGKAIEEAEAASKALTTILIYTENTKIYKKDQRGIASVVRLLDPLVTGLDKKYPVSILMSLTRSKKCRKQMVNSGALLHLEKLIAMEIEGAKKLQESIGSGKLWGVFKRT</sequence>
<gene>
    <name evidence="3" type="ORF">Tci_009848</name>
</gene>
<accession>A0A6L2JM65</accession>
<dbReference type="EMBL" id="BKCJ010000983">
    <property type="protein sequence ID" value="GEU37870.1"/>
    <property type="molecule type" value="Genomic_DNA"/>
</dbReference>
<name>A0A6L2JM65_TANCI</name>